<sequence>MIPEIVSDAQMQVRTTGPVTEVIDALSNGASTVSVSNEEGAEVGSIASQQIIDALQSRTDRAHDA</sequence>
<dbReference type="RefSeq" id="WP_284340007.1">
    <property type="nucleotide sequence ID" value="NZ_BSNS01000007.1"/>
</dbReference>
<evidence type="ECO:0000313" key="2">
    <source>
        <dbReference type="Proteomes" id="UP001156691"/>
    </source>
</evidence>
<keyword evidence="2" id="KW-1185">Reference proteome</keyword>
<organism evidence="1 2">
    <name type="scientific">Devosia nitrariae</name>
    <dbReference type="NCBI Taxonomy" id="2071872"/>
    <lineage>
        <taxon>Bacteria</taxon>
        <taxon>Pseudomonadati</taxon>
        <taxon>Pseudomonadota</taxon>
        <taxon>Alphaproteobacteria</taxon>
        <taxon>Hyphomicrobiales</taxon>
        <taxon>Devosiaceae</taxon>
        <taxon>Devosia</taxon>
    </lineage>
</organism>
<evidence type="ECO:0008006" key="3">
    <source>
        <dbReference type="Google" id="ProtNLM"/>
    </source>
</evidence>
<reference evidence="2" key="1">
    <citation type="journal article" date="2019" name="Int. J. Syst. Evol. Microbiol.">
        <title>The Global Catalogue of Microorganisms (GCM) 10K type strain sequencing project: providing services to taxonomists for standard genome sequencing and annotation.</title>
        <authorList>
            <consortium name="The Broad Institute Genomics Platform"/>
            <consortium name="The Broad Institute Genome Sequencing Center for Infectious Disease"/>
            <person name="Wu L."/>
            <person name="Ma J."/>
        </authorList>
    </citation>
    <scope>NUCLEOTIDE SEQUENCE [LARGE SCALE GENOMIC DNA]</scope>
    <source>
        <strain evidence="2">NBRC 112416</strain>
    </source>
</reference>
<name>A0ABQ5W2C2_9HYPH</name>
<accession>A0ABQ5W2C2</accession>
<evidence type="ECO:0000313" key="1">
    <source>
        <dbReference type="EMBL" id="GLQ53988.1"/>
    </source>
</evidence>
<dbReference type="EMBL" id="BSNS01000007">
    <property type="protein sequence ID" value="GLQ53988.1"/>
    <property type="molecule type" value="Genomic_DNA"/>
</dbReference>
<proteinExistence type="predicted"/>
<gene>
    <name evidence="1" type="ORF">GCM10010862_12470</name>
</gene>
<dbReference type="Proteomes" id="UP001156691">
    <property type="component" value="Unassembled WGS sequence"/>
</dbReference>
<protein>
    <recommendedName>
        <fullName evidence="3">CBS domain-containing protein</fullName>
    </recommendedName>
</protein>
<comment type="caution">
    <text evidence="1">The sequence shown here is derived from an EMBL/GenBank/DDBJ whole genome shotgun (WGS) entry which is preliminary data.</text>
</comment>